<dbReference type="Proteomes" id="UP000045051">
    <property type="component" value="Unassembled WGS sequence"/>
</dbReference>
<accession>A0A0B7I0P2</accession>
<protein>
    <submittedName>
        <fullName evidence="1">Uncharacterized protein</fullName>
    </submittedName>
</protein>
<sequence>MKKIYLLFLIFVNISFSQEYTLLDKQGIAVSYAHLFLDDVFFAYSDEKGKFNIPQKPFEKLEIQHISFQTKTLKRIELPENKQIVLEENTFVLSEVEVSSPKKRKRKTLLPEKSLLNTIMEKADIQLIYTHGSNRIEYSFLPTVYESVAVYIPNNKSDKKTFIKKIILESEDKQSELDTLYIPFRVNLMSYDTIANLPKEKIRTEDWVVGKRVGERVEIEVDKSMILEFPKEGICVMVSVYATEFYIAKRMNPPRFDAVAIRKSSKFREYSYDFDKYCNTWREMFYSEIREQCFNFGIEIEYQD</sequence>
<name>A0A0B7I0P2_9FLAO</name>
<dbReference type="EMBL" id="CDOI01000134">
    <property type="protein sequence ID" value="CEN45561.1"/>
    <property type="molecule type" value="Genomic_DNA"/>
</dbReference>
<evidence type="ECO:0000313" key="2">
    <source>
        <dbReference type="Proteomes" id="UP000045051"/>
    </source>
</evidence>
<reference evidence="1 2" key="1">
    <citation type="submission" date="2015-01" db="EMBL/GenBank/DDBJ databases">
        <authorList>
            <person name="Xiang T."/>
            <person name="Song Y."/>
            <person name="Huang L."/>
            <person name="Wang B."/>
            <person name="Wu P."/>
        </authorList>
    </citation>
    <scope>NUCLEOTIDE SEQUENCE [LARGE SCALE GENOMIC DNA]</scope>
    <source>
        <strain evidence="1 2">CcD38</strain>
    </source>
</reference>
<proteinExistence type="predicted"/>
<dbReference type="AlphaFoldDB" id="A0A0B7I0P2"/>
<evidence type="ECO:0000313" key="1">
    <source>
        <dbReference type="EMBL" id="CEN45561.1"/>
    </source>
</evidence>
<dbReference type="RefSeq" id="WP_042344041.1">
    <property type="nucleotide sequence ID" value="NZ_CDOI01000134.1"/>
</dbReference>
<keyword evidence="2" id="KW-1185">Reference proteome</keyword>
<gene>
    <name evidence="1" type="ORF">CCAND38_240085</name>
</gene>
<organism evidence="1 2">
    <name type="scientific">Capnocytophaga canis</name>
    <dbReference type="NCBI Taxonomy" id="1848903"/>
    <lineage>
        <taxon>Bacteria</taxon>
        <taxon>Pseudomonadati</taxon>
        <taxon>Bacteroidota</taxon>
        <taxon>Flavobacteriia</taxon>
        <taxon>Flavobacteriales</taxon>
        <taxon>Flavobacteriaceae</taxon>
        <taxon>Capnocytophaga</taxon>
    </lineage>
</organism>